<dbReference type="EMBL" id="PDCK01000039">
    <property type="protein sequence ID" value="PRQ55528.1"/>
    <property type="molecule type" value="Genomic_DNA"/>
</dbReference>
<protein>
    <submittedName>
        <fullName evidence="1">Uncharacterized protein</fullName>
    </submittedName>
</protein>
<accession>A0A2P6SA04</accession>
<evidence type="ECO:0000313" key="2">
    <source>
        <dbReference type="Proteomes" id="UP000238479"/>
    </source>
</evidence>
<proteinExistence type="predicted"/>
<reference evidence="1 2" key="1">
    <citation type="journal article" date="2018" name="Nat. Genet.">
        <title>The Rosa genome provides new insights in the design of modern roses.</title>
        <authorList>
            <person name="Bendahmane M."/>
        </authorList>
    </citation>
    <scope>NUCLEOTIDE SEQUENCE [LARGE SCALE GENOMIC DNA]</scope>
    <source>
        <strain evidence="2">cv. Old Blush</strain>
    </source>
</reference>
<keyword evidence="2" id="KW-1185">Reference proteome</keyword>
<gene>
    <name evidence="1" type="ORF">RchiOBHm_Chr1g0325571</name>
</gene>
<comment type="caution">
    <text evidence="1">The sequence shown here is derived from an EMBL/GenBank/DDBJ whole genome shotgun (WGS) entry which is preliminary data.</text>
</comment>
<dbReference type="Gramene" id="PRQ55528">
    <property type="protein sequence ID" value="PRQ55528"/>
    <property type="gene ID" value="RchiOBHm_Chr1g0325571"/>
</dbReference>
<evidence type="ECO:0000313" key="1">
    <source>
        <dbReference type="EMBL" id="PRQ55528.1"/>
    </source>
</evidence>
<sequence length="141" mass="15974">MAPLGWSGLPAISATRPTRSLSPAVISKTILNYDASFESQILMTITMMIGNSKLQNQRTRLATRIPSMMEGQIQESLFVGLRLRYNFSLVQKHILPAETRAFFFSMDILKDFITKHNFPNDVPDELVEDCSNWIIVDPLVI</sequence>
<organism evidence="1 2">
    <name type="scientific">Rosa chinensis</name>
    <name type="common">China rose</name>
    <dbReference type="NCBI Taxonomy" id="74649"/>
    <lineage>
        <taxon>Eukaryota</taxon>
        <taxon>Viridiplantae</taxon>
        <taxon>Streptophyta</taxon>
        <taxon>Embryophyta</taxon>
        <taxon>Tracheophyta</taxon>
        <taxon>Spermatophyta</taxon>
        <taxon>Magnoliopsida</taxon>
        <taxon>eudicotyledons</taxon>
        <taxon>Gunneridae</taxon>
        <taxon>Pentapetalae</taxon>
        <taxon>rosids</taxon>
        <taxon>fabids</taxon>
        <taxon>Rosales</taxon>
        <taxon>Rosaceae</taxon>
        <taxon>Rosoideae</taxon>
        <taxon>Rosoideae incertae sedis</taxon>
        <taxon>Rosa</taxon>
    </lineage>
</organism>
<name>A0A2P6SA04_ROSCH</name>
<dbReference type="AlphaFoldDB" id="A0A2P6SA04"/>
<dbReference type="Proteomes" id="UP000238479">
    <property type="component" value="Chromosome 1"/>
</dbReference>